<feature type="domain" description="Sushi" evidence="5">
    <location>
        <begin position="207"/>
        <end position="274"/>
    </location>
</feature>
<protein>
    <submittedName>
        <fullName evidence="6">Uncharacterized protein</fullName>
    </submittedName>
</protein>
<keyword evidence="7" id="KW-1185">Reference proteome</keyword>
<dbReference type="Pfam" id="PF00084">
    <property type="entry name" value="Sushi"/>
    <property type="match status" value="3"/>
</dbReference>
<dbReference type="RefSeq" id="XP_011670883.2">
    <property type="nucleotide sequence ID" value="XM_011672581.2"/>
</dbReference>
<organism evidence="6 7">
    <name type="scientific">Strongylocentrotus purpuratus</name>
    <name type="common">Purple sea urchin</name>
    <dbReference type="NCBI Taxonomy" id="7668"/>
    <lineage>
        <taxon>Eukaryota</taxon>
        <taxon>Metazoa</taxon>
        <taxon>Echinodermata</taxon>
        <taxon>Eleutherozoa</taxon>
        <taxon>Echinozoa</taxon>
        <taxon>Echinoidea</taxon>
        <taxon>Euechinoidea</taxon>
        <taxon>Echinacea</taxon>
        <taxon>Camarodonta</taxon>
        <taxon>Echinidea</taxon>
        <taxon>Strongylocentrotidae</taxon>
        <taxon>Strongylocentrotus</taxon>
    </lineage>
</organism>
<dbReference type="PROSITE" id="PS50923">
    <property type="entry name" value="SUSHI"/>
    <property type="match status" value="4"/>
</dbReference>
<evidence type="ECO:0000259" key="5">
    <source>
        <dbReference type="PROSITE" id="PS50923"/>
    </source>
</evidence>
<feature type="domain" description="Sushi" evidence="5">
    <location>
        <begin position="355"/>
        <end position="417"/>
    </location>
</feature>
<dbReference type="KEGG" id="spu:105441462"/>
<proteinExistence type="predicted"/>
<dbReference type="Gene3D" id="2.10.70.10">
    <property type="entry name" value="Complement Module, domain 1"/>
    <property type="match status" value="4"/>
</dbReference>
<keyword evidence="2 3" id="KW-1015">Disulfide bond</keyword>
<dbReference type="InterPro" id="IPR003410">
    <property type="entry name" value="HYR_dom"/>
</dbReference>
<evidence type="ECO:0000259" key="4">
    <source>
        <dbReference type="PROSITE" id="PS50825"/>
    </source>
</evidence>
<reference evidence="7" key="1">
    <citation type="submission" date="2015-02" db="EMBL/GenBank/DDBJ databases">
        <title>Genome sequencing for Strongylocentrotus purpuratus.</title>
        <authorList>
            <person name="Murali S."/>
            <person name="Liu Y."/>
            <person name="Vee V."/>
            <person name="English A."/>
            <person name="Wang M."/>
            <person name="Skinner E."/>
            <person name="Han Y."/>
            <person name="Muzny D.M."/>
            <person name="Worley K.C."/>
            <person name="Gibbs R.A."/>
        </authorList>
    </citation>
    <scope>NUCLEOTIDE SEQUENCE</scope>
</reference>
<evidence type="ECO:0000313" key="6">
    <source>
        <dbReference type="EnsemblMetazoa" id="XP_011670883"/>
    </source>
</evidence>
<dbReference type="OMA" id="FWNISAV"/>
<dbReference type="OrthoDB" id="406096at2759"/>
<dbReference type="FunFam" id="2.10.70.10:FF:000157">
    <property type="entry name" value="Predicted protein"/>
    <property type="match status" value="1"/>
</dbReference>
<evidence type="ECO:0000256" key="1">
    <source>
        <dbReference type="ARBA" id="ARBA00022737"/>
    </source>
</evidence>
<dbReference type="InterPro" id="IPR035976">
    <property type="entry name" value="Sushi/SCR/CCP_sf"/>
</dbReference>
<dbReference type="Pfam" id="PF02494">
    <property type="entry name" value="HYR"/>
    <property type="match status" value="1"/>
</dbReference>
<keyword evidence="3" id="KW-0768">Sushi</keyword>
<dbReference type="GeneID" id="105441462"/>
<dbReference type="PANTHER" id="PTHR46343">
    <property type="entry name" value="HYR DOMAIN-CONTAINING PROTEIN"/>
    <property type="match status" value="1"/>
</dbReference>
<dbReference type="CDD" id="cd00033">
    <property type="entry name" value="CCP"/>
    <property type="match status" value="3"/>
</dbReference>
<dbReference type="SMART" id="SM00032">
    <property type="entry name" value="CCP"/>
    <property type="match status" value="4"/>
</dbReference>
<feature type="disulfide bond" evidence="3">
    <location>
        <begin position="177"/>
        <end position="204"/>
    </location>
</feature>
<feature type="domain" description="Sushi" evidence="5">
    <location>
        <begin position="143"/>
        <end position="206"/>
    </location>
</feature>
<feature type="domain" description="HYR" evidence="4">
    <location>
        <begin position="273"/>
        <end position="354"/>
    </location>
</feature>
<dbReference type="Proteomes" id="UP000007110">
    <property type="component" value="Unassembled WGS sequence"/>
</dbReference>
<evidence type="ECO:0000313" key="7">
    <source>
        <dbReference type="Proteomes" id="UP000007110"/>
    </source>
</evidence>
<dbReference type="AlphaFoldDB" id="A0A7M7HJQ3"/>
<dbReference type="InterPro" id="IPR043555">
    <property type="entry name" value="SRPX-like"/>
</dbReference>
<evidence type="ECO:0000256" key="2">
    <source>
        <dbReference type="ARBA" id="ARBA00023157"/>
    </source>
</evidence>
<keyword evidence="1" id="KW-0677">Repeat</keyword>
<accession>A0A7M7HJQ3</accession>
<dbReference type="SUPFAM" id="SSF57535">
    <property type="entry name" value="Complement control module/SCR domain"/>
    <property type="match status" value="3"/>
</dbReference>
<comment type="caution">
    <text evidence="3">Lacks conserved residue(s) required for the propagation of feature annotation.</text>
</comment>
<reference evidence="6" key="2">
    <citation type="submission" date="2021-01" db="UniProtKB">
        <authorList>
            <consortium name="EnsemblMetazoa"/>
        </authorList>
    </citation>
    <scope>IDENTIFICATION</scope>
</reference>
<dbReference type="EnsemblMetazoa" id="XM_011672581">
    <property type="protein sequence ID" value="XP_011670883"/>
    <property type="gene ID" value="LOC105441462"/>
</dbReference>
<evidence type="ECO:0000256" key="3">
    <source>
        <dbReference type="PROSITE-ProRule" id="PRU00302"/>
    </source>
</evidence>
<dbReference type="InterPro" id="IPR000436">
    <property type="entry name" value="Sushi_SCR_CCP_dom"/>
</dbReference>
<feature type="domain" description="HYR" evidence="4">
    <location>
        <begin position="1"/>
        <end position="77"/>
    </location>
</feature>
<name>A0A7M7HJQ3_STRPU</name>
<feature type="domain" description="Sushi" evidence="5">
    <location>
        <begin position="78"/>
        <end position="142"/>
    </location>
</feature>
<dbReference type="InParanoid" id="A0A7M7HJQ3"/>
<dbReference type="PROSITE" id="PS50825">
    <property type="entry name" value="HYR"/>
    <property type="match status" value="2"/>
</dbReference>
<sequence length="423" mass="46318">MYPPTYNADRGYTYASIHNISDLEPEASDNSGEFTLTLKSMTPIDYKFPETPTRLTYNAIDSVGNLAICDVIVQVRVFRCRWALAPLHGYRVNCSVDPVYGSQCSFSCYEGYDLVGSETRTCELSGEIPSASWNGTKPVCQAKTCPALTRPEHAMKSGCFNNPPNTEVYGTQCIFYCLYGFEGVGDSSTICQADGTWTNNNFSCRATSCSLLKVPDRGSVTPEECSMAPVFGQSCDVSCTQQGYQLDPPNFSVLSCQGKGQWVPGNLTMTTCRDTQSPSFSTCPQYLTFNPPRGETLVNVFWNISAVDNSGEEPIIACDKEEGLMGEGDIEVRCTATDATGNGKTCTFDVAVQIHRCRSYRLPSFAEFAGVCNTIWGTECNITCNPGYHLTGSSTVTCEFDGFTSSWTSQTPPRCEGKDLIEW</sequence>
<dbReference type="PANTHER" id="PTHR46343:SF2">
    <property type="entry name" value="SUSHI_VON WILLEBRAND FACTOR TYPE A_EGF_PENTRAXIN DOMAIN-CONTAINING 1"/>
    <property type="match status" value="1"/>
</dbReference>